<feature type="transmembrane region" description="Helical" evidence="5">
    <location>
        <begin position="143"/>
        <end position="168"/>
    </location>
</feature>
<comment type="caution">
    <text evidence="7">The sequence shown here is derived from an EMBL/GenBank/DDBJ whole genome shotgun (WGS) entry which is preliminary data.</text>
</comment>
<proteinExistence type="predicted"/>
<evidence type="ECO:0000256" key="5">
    <source>
        <dbReference type="SAM" id="Phobius"/>
    </source>
</evidence>
<evidence type="ECO:0000313" key="7">
    <source>
        <dbReference type="EMBL" id="OEG17741.1"/>
    </source>
</evidence>
<dbReference type="Proteomes" id="UP000095094">
    <property type="component" value="Unassembled WGS sequence"/>
</dbReference>
<reference evidence="8" key="1">
    <citation type="submission" date="2016-09" db="EMBL/GenBank/DDBJ databases">
        <authorList>
            <person name="Gulvik C.A."/>
        </authorList>
    </citation>
    <scope>NUCLEOTIDE SEQUENCE [LARGE SCALE GENOMIC DNA]</scope>
    <source>
        <strain evidence="8">LMG 8895</strain>
    </source>
</reference>
<feature type="transmembrane region" description="Helical" evidence="5">
    <location>
        <begin position="120"/>
        <end position="137"/>
    </location>
</feature>
<evidence type="ECO:0000256" key="1">
    <source>
        <dbReference type="ARBA" id="ARBA00004141"/>
    </source>
</evidence>
<keyword evidence="3 5" id="KW-1133">Transmembrane helix</keyword>
<feature type="transmembrane region" description="Helical" evidence="5">
    <location>
        <begin position="21"/>
        <end position="38"/>
    </location>
</feature>
<protein>
    <recommendedName>
        <fullName evidence="6">Integral membrane bound transporter domain-containing protein</fullName>
    </recommendedName>
</protein>
<evidence type="ECO:0000256" key="2">
    <source>
        <dbReference type="ARBA" id="ARBA00022692"/>
    </source>
</evidence>
<feature type="transmembrane region" description="Helical" evidence="5">
    <location>
        <begin position="93"/>
        <end position="113"/>
    </location>
</feature>
<evidence type="ECO:0000259" key="6">
    <source>
        <dbReference type="Pfam" id="PF13515"/>
    </source>
</evidence>
<feature type="domain" description="Integral membrane bound transporter" evidence="6">
    <location>
        <begin position="202"/>
        <end position="327"/>
    </location>
</feature>
<keyword evidence="8" id="KW-1185">Reference proteome</keyword>
<feature type="transmembrane region" description="Helical" evidence="5">
    <location>
        <begin position="44"/>
        <end position="60"/>
    </location>
</feature>
<dbReference type="Pfam" id="PF13515">
    <property type="entry name" value="FUSC_2"/>
    <property type="match status" value="1"/>
</dbReference>
<keyword evidence="4 5" id="KW-0472">Membrane</keyword>
<accession>A0A1E5GYE0</accession>
<feature type="transmembrane region" description="Helical" evidence="5">
    <location>
        <begin position="247"/>
        <end position="274"/>
    </location>
</feature>
<evidence type="ECO:0000313" key="8">
    <source>
        <dbReference type="Proteomes" id="UP000095094"/>
    </source>
</evidence>
<sequence length="354" mass="39378">MESSSFFKELLVFNKPQKAPFRLVGAGICMAVPLFIGYFSNNLLIGSFGSLGIFTFLYYQTLPLKNLLIRLSSVGGFLLLGNLLGMLSTHIPWSIPITIALIAFLARIIFRLYGIAKPGAFFIVMVTAMGTGTKIPIERVPIMMSYVLLGVVTSLVVASILYFVEGAVEPKTIEKKISLQERLYTDPGALLDALHYAAILFLATYISQSLQLTNAYWMIVSCAAVLQGDNLRAIMHRNVQRIFGTMVGLLIAALLLSISFTTLQSIVLICIFFLTVEFFIKRNYAIANFFTTPMSLLLANLARHQYLISLLNYRLIGIVLGSLLGLLGAYVLTTCLRFYNRAYQLEENLDKETE</sequence>
<dbReference type="GO" id="GO:0016020">
    <property type="term" value="C:membrane"/>
    <property type="evidence" value="ECO:0007669"/>
    <property type="project" value="UniProtKB-SubCell"/>
</dbReference>
<gene>
    <name evidence="7" type="ORF">BCR25_17870</name>
</gene>
<comment type="subcellular location">
    <subcellularLocation>
        <location evidence="1">Membrane</location>
        <topology evidence="1">Multi-pass membrane protein</topology>
    </subcellularLocation>
</comment>
<feature type="transmembrane region" description="Helical" evidence="5">
    <location>
        <begin position="315"/>
        <end position="339"/>
    </location>
</feature>
<dbReference type="OrthoDB" id="581879at2"/>
<dbReference type="PATRIC" id="fig|332950.4.peg.1854"/>
<name>A0A1E5GYE0_9ENTE</name>
<organism evidence="7 8">
    <name type="scientific">Enterococcus termitis</name>
    <dbReference type="NCBI Taxonomy" id="332950"/>
    <lineage>
        <taxon>Bacteria</taxon>
        <taxon>Bacillati</taxon>
        <taxon>Bacillota</taxon>
        <taxon>Bacilli</taxon>
        <taxon>Lactobacillales</taxon>
        <taxon>Enterococcaceae</taxon>
        <taxon>Enterococcus</taxon>
    </lineage>
</organism>
<dbReference type="RefSeq" id="WP_069662912.1">
    <property type="nucleotide sequence ID" value="NZ_JBHUJJ010000001.1"/>
</dbReference>
<keyword evidence="2 5" id="KW-0812">Transmembrane</keyword>
<evidence type="ECO:0000256" key="4">
    <source>
        <dbReference type="ARBA" id="ARBA00023136"/>
    </source>
</evidence>
<dbReference type="AlphaFoldDB" id="A0A1E5GYE0"/>
<dbReference type="EMBL" id="MIJY01000010">
    <property type="protein sequence ID" value="OEG17741.1"/>
    <property type="molecule type" value="Genomic_DNA"/>
</dbReference>
<dbReference type="InterPro" id="IPR049453">
    <property type="entry name" value="Memb_transporter_dom"/>
</dbReference>
<evidence type="ECO:0000256" key="3">
    <source>
        <dbReference type="ARBA" id="ARBA00022989"/>
    </source>
</evidence>